<feature type="compositionally biased region" description="Acidic residues" evidence="5">
    <location>
        <begin position="323"/>
        <end position="333"/>
    </location>
</feature>
<evidence type="ECO:0000259" key="6">
    <source>
        <dbReference type="PROSITE" id="PS50833"/>
    </source>
</evidence>
<dbReference type="PANTHER" id="PTHR12728:SF0">
    <property type="entry name" value="RIBOSOME PRODUCTION FACTOR 2 HOMOLOG"/>
    <property type="match status" value="1"/>
</dbReference>
<dbReference type="AlphaFoldDB" id="A0A067NWT7"/>
<reference evidence="8" key="1">
    <citation type="journal article" date="2014" name="Proc. Natl. Acad. Sci. U.S.A.">
        <title>Extensive sampling of basidiomycete genomes demonstrates inadequacy of the white-rot/brown-rot paradigm for wood decay fungi.</title>
        <authorList>
            <person name="Riley R."/>
            <person name="Salamov A.A."/>
            <person name="Brown D.W."/>
            <person name="Nagy L.G."/>
            <person name="Floudas D."/>
            <person name="Held B.W."/>
            <person name="Levasseur A."/>
            <person name="Lombard V."/>
            <person name="Morin E."/>
            <person name="Otillar R."/>
            <person name="Lindquist E.A."/>
            <person name="Sun H."/>
            <person name="LaButti K.M."/>
            <person name="Schmutz J."/>
            <person name="Jabbour D."/>
            <person name="Luo H."/>
            <person name="Baker S.E."/>
            <person name="Pisabarro A.G."/>
            <person name="Walton J.D."/>
            <person name="Blanchette R.A."/>
            <person name="Henrissat B."/>
            <person name="Martin F."/>
            <person name="Cullen D."/>
            <person name="Hibbett D.S."/>
            <person name="Grigoriev I.V."/>
        </authorList>
    </citation>
    <scope>NUCLEOTIDE SEQUENCE [LARGE SCALE GENOMIC DNA]</scope>
    <source>
        <strain evidence="8">PC15</strain>
    </source>
</reference>
<dbReference type="Pfam" id="PF04427">
    <property type="entry name" value="Brix"/>
    <property type="match status" value="1"/>
</dbReference>
<sequence length="345" mass="38374">MLRTVRPKNARSKRALDARAPKEIEDARTAIFVKGTHAGERVSSVMKDLMALKRPHCISFSKKNDIHPFDATTSSSGSTSQSSLEFWAAKNDASLFVIGQTTKKRPHGLTLVRMYDGRVLDMCEVGVEEYKSMDSFKTPKPRPGNKPLMHFASELFDTHPRFIQLKSLLISLFNGEVIDSICLNGLEHVISVSLSPTPDGLTTASPETTTSLNLPKVHIRAYTTQLLPSGTRIPRVELTPMGPALDLVMRRHQDADTEMWKQAMKRPKVVKKDIESGLGKKRKNMEVDEMGDLRGRVHVGKQDLSKLVGKKMKGLKKGSGDDNAMDLDGEDAWDIGGKKKRKIQT</sequence>
<evidence type="ECO:0000313" key="7">
    <source>
        <dbReference type="EMBL" id="KDQ28607.1"/>
    </source>
</evidence>
<comment type="subcellular location">
    <subcellularLocation>
        <location evidence="1 4">Nucleus</location>
        <location evidence="1 4">Nucleolus</location>
    </subcellularLocation>
</comment>
<evidence type="ECO:0000256" key="5">
    <source>
        <dbReference type="SAM" id="MobiDB-lite"/>
    </source>
</evidence>
<dbReference type="FunCoup" id="A0A067NWT7">
    <property type="interactions" value="514"/>
</dbReference>
<proteinExistence type="inferred from homology"/>
<evidence type="ECO:0000256" key="3">
    <source>
        <dbReference type="ARBA" id="ARBA00023242"/>
    </source>
</evidence>
<keyword evidence="3 4" id="KW-0539">Nucleus</keyword>
<dbReference type="GO" id="GO:0019843">
    <property type="term" value="F:rRNA binding"/>
    <property type="evidence" value="ECO:0007669"/>
    <property type="project" value="UniProtKB-UniRule"/>
</dbReference>
<accession>A0A067NWT7</accession>
<dbReference type="GO" id="GO:0005730">
    <property type="term" value="C:nucleolus"/>
    <property type="evidence" value="ECO:0007669"/>
    <property type="project" value="UniProtKB-SubCell"/>
</dbReference>
<evidence type="ECO:0000256" key="4">
    <source>
        <dbReference type="RuleBase" id="RU367086"/>
    </source>
</evidence>
<comment type="similarity">
    <text evidence="2 4">Belongs to the RPF2 family.</text>
</comment>
<dbReference type="HOGENOM" id="CLU_049783_0_0_1"/>
<dbReference type="EMBL" id="KL198007">
    <property type="protein sequence ID" value="KDQ28607.1"/>
    <property type="molecule type" value="Genomic_DNA"/>
</dbReference>
<evidence type="ECO:0000313" key="8">
    <source>
        <dbReference type="Proteomes" id="UP000027073"/>
    </source>
</evidence>
<dbReference type="GO" id="GO:0000463">
    <property type="term" value="P:maturation of LSU-rRNA from tricistronic rRNA transcript (SSU-rRNA, 5.8S rRNA, LSU-rRNA)"/>
    <property type="evidence" value="ECO:0007669"/>
    <property type="project" value="TreeGrafter"/>
</dbReference>
<dbReference type="InterPro" id="IPR039770">
    <property type="entry name" value="Rpf2"/>
</dbReference>
<dbReference type="VEuPathDB" id="FungiDB:PLEOSDRAFT_1092636"/>
<dbReference type="Proteomes" id="UP000027073">
    <property type="component" value="Unassembled WGS sequence"/>
</dbReference>
<evidence type="ECO:0000256" key="2">
    <source>
        <dbReference type="ARBA" id="ARBA00010782"/>
    </source>
</evidence>
<dbReference type="InterPro" id="IPR007109">
    <property type="entry name" value="Brix"/>
</dbReference>
<dbReference type="OrthoDB" id="407658at2759"/>
<gene>
    <name evidence="7" type="ORF">PLEOSDRAFT_1092636</name>
</gene>
<feature type="domain" description="Brix" evidence="6">
    <location>
        <begin position="28"/>
        <end position="258"/>
    </location>
</feature>
<dbReference type="InParanoid" id="A0A067NWT7"/>
<name>A0A067NWT7_PLEO1</name>
<feature type="region of interest" description="Disordered" evidence="5">
    <location>
        <begin position="310"/>
        <end position="345"/>
    </location>
</feature>
<dbReference type="PANTHER" id="PTHR12728">
    <property type="entry name" value="BRIX DOMAIN CONTAINING PROTEIN"/>
    <property type="match status" value="1"/>
</dbReference>
<dbReference type="GO" id="GO:0000027">
    <property type="term" value="P:ribosomal large subunit assembly"/>
    <property type="evidence" value="ECO:0007669"/>
    <property type="project" value="InterPro"/>
</dbReference>
<protein>
    <recommendedName>
        <fullName evidence="4">Ribosome production factor 2 homolog</fullName>
    </recommendedName>
    <alternativeName>
        <fullName evidence="4">Ribosome biogenesis protein RPF2 homolog</fullName>
    </alternativeName>
</protein>
<evidence type="ECO:0000256" key="1">
    <source>
        <dbReference type="ARBA" id="ARBA00004604"/>
    </source>
</evidence>
<dbReference type="PROSITE" id="PS50833">
    <property type="entry name" value="BRIX"/>
    <property type="match status" value="1"/>
</dbReference>
<dbReference type="SMART" id="SM00879">
    <property type="entry name" value="Brix"/>
    <property type="match status" value="1"/>
</dbReference>
<feature type="compositionally biased region" description="Basic residues" evidence="5">
    <location>
        <begin position="1"/>
        <end position="13"/>
    </location>
</feature>
<organism evidence="7 8">
    <name type="scientific">Pleurotus ostreatus (strain PC15)</name>
    <name type="common">Oyster mushroom</name>
    <dbReference type="NCBI Taxonomy" id="1137138"/>
    <lineage>
        <taxon>Eukaryota</taxon>
        <taxon>Fungi</taxon>
        <taxon>Dikarya</taxon>
        <taxon>Basidiomycota</taxon>
        <taxon>Agaricomycotina</taxon>
        <taxon>Agaricomycetes</taxon>
        <taxon>Agaricomycetidae</taxon>
        <taxon>Agaricales</taxon>
        <taxon>Pleurotineae</taxon>
        <taxon>Pleurotaceae</taxon>
        <taxon>Pleurotus</taxon>
    </lineage>
</organism>
<feature type="region of interest" description="Disordered" evidence="5">
    <location>
        <begin position="1"/>
        <end position="20"/>
    </location>
</feature>
<dbReference type="STRING" id="1137138.A0A067NWT7"/>